<reference evidence="3 5" key="1">
    <citation type="submission" date="2016-10" db="EMBL/GenBank/DDBJ databases">
        <authorList>
            <person name="Varghese N."/>
            <person name="Submissions S."/>
        </authorList>
    </citation>
    <scope>NUCLEOTIDE SEQUENCE [LARGE SCALE GENOMIC DNA]</scope>
    <source>
        <strain evidence="3 5">CGMCC 1.10941</strain>
    </source>
</reference>
<dbReference type="PROSITE" id="PS50943">
    <property type="entry name" value="HTH_CROC1"/>
    <property type="match status" value="1"/>
</dbReference>
<dbReference type="RefSeq" id="WP_089744327.1">
    <property type="nucleotide sequence ID" value="NZ_FNHD01000010.1"/>
</dbReference>
<sequence length="129" mass="15222">MVKEKLIKARKDKKFSQQDMAKHLNISQSHYLRKEKGEIGIRDDEWERMAKLLDMEIEDIKESEKDNGISQSFENVTDIKNSYIGSNNIYCNVPEFLLENQQEYINILKKENEDLKNKIAELEKKTGLK</sequence>
<evidence type="ECO:0000313" key="4">
    <source>
        <dbReference type="EMBL" id="VFB02849.1"/>
    </source>
</evidence>
<dbReference type="KEGG" id="ctai:NCTC12078_00830"/>
<dbReference type="EMBL" id="LR215974">
    <property type="protein sequence ID" value="VFB02849.1"/>
    <property type="molecule type" value="Genomic_DNA"/>
</dbReference>
<protein>
    <submittedName>
        <fullName evidence="4">Helix-turn-helix</fullName>
    </submittedName>
</protein>
<keyword evidence="1" id="KW-0175">Coiled coil</keyword>
<dbReference type="Pfam" id="PF01381">
    <property type="entry name" value="HTH_3"/>
    <property type="match status" value="1"/>
</dbReference>
<feature type="coiled-coil region" evidence="1">
    <location>
        <begin position="98"/>
        <end position="125"/>
    </location>
</feature>
<feature type="domain" description="HTH cro/C1-type" evidence="2">
    <location>
        <begin position="6"/>
        <end position="60"/>
    </location>
</feature>
<evidence type="ECO:0000313" key="3">
    <source>
        <dbReference type="EMBL" id="SDL99214.1"/>
    </source>
</evidence>
<evidence type="ECO:0000259" key="2">
    <source>
        <dbReference type="PROSITE" id="PS50943"/>
    </source>
</evidence>
<dbReference type="SMART" id="SM00530">
    <property type="entry name" value="HTH_XRE"/>
    <property type="match status" value="1"/>
</dbReference>
<dbReference type="InterPro" id="IPR001387">
    <property type="entry name" value="Cro/C1-type_HTH"/>
</dbReference>
<dbReference type="Gene3D" id="1.10.260.40">
    <property type="entry name" value="lambda repressor-like DNA-binding domains"/>
    <property type="match status" value="1"/>
</dbReference>
<proteinExistence type="predicted"/>
<keyword evidence="5" id="KW-1185">Reference proteome</keyword>
<organism evidence="4 6">
    <name type="scientific">Chryseobacterium taihuense</name>
    <dbReference type="NCBI Taxonomy" id="1141221"/>
    <lineage>
        <taxon>Bacteria</taxon>
        <taxon>Pseudomonadati</taxon>
        <taxon>Bacteroidota</taxon>
        <taxon>Flavobacteriia</taxon>
        <taxon>Flavobacteriales</taxon>
        <taxon>Weeksellaceae</taxon>
        <taxon>Chryseobacterium group</taxon>
        <taxon>Chryseobacterium</taxon>
    </lineage>
</organism>
<dbReference type="OrthoDB" id="1274166at2"/>
<evidence type="ECO:0000313" key="5">
    <source>
        <dbReference type="Proteomes" id="UP000199242"/>
    </source>
</evidence>
<reference evidence="4 6" key="2">
    <citation type="submission" date="2019-02" db="EMBL/GenBank/DDBJ databases">
        <authorList>
            <consortium name="Pathogen Informatics"/>
        </authorList>
    </citation>
    <scope>NUCLEOTIDE SEQUENCE [LARGE SCALE GENOMIC DNA]</scope>
    <source>
        <strain evidence="4 6">3012STDY6944375</strain>
    </source>
</reference>
<accession>A0A4U8WKW2</accession>
<dbReference type="SUPFAM" id="SSF47413">
    <property type="entry name" value="lambda repressor-like DNA-binding domains"/>
    <property type="match status" value="1"/>
</dbReference>
<dbReference type="InterPro" id="IPR010982">
    <property type="entry name" value="Lambda_DNA-bd_dom_sf"/>
</dbReference>
<accession>A0A1G9PKH9</accession>
<name>A0A1G9PKH9_9FLAO</name>
<dbReference type="GO" id="GO:0003677">
    <property type="term" value="F:DNA binding"/>
    <property type="evidence" value="ECO:0007669"/>
    <property type="project" value="InterPro"/>
</dbReference>
<evidence type="ECO:0000256" key="1">
    <source>
        <dbReference type="SAM" id="Coils"/>
    </source>
</evidence>
<dbReference type="STRING" id="1141221.SAMN05216273_11044"/>
<evidence type="ECO:0000313" key="6">
    <source>
        <dbReference type="Proteomes" id="UP000290013"/>
    </source>
</evidence>
<dbReference type="AlphaFoldDB" id="A0A1G9PKH9"/>
<dbReference type="Proteomes" id="UP000199242">
    <property type="component" value="Unassembled WGS sequence"/>
</dbReference>
<gene>
    <name evidence="4" type="ORF">NCTC12078_00830</name>
    <name evidence="3" type="ORF">SAMN05216273_11044</name>
</gene>
<dbReference type="EMBL" id="FNHD01000010">
    <property type="protein sequence ID" value="SDL99214.1"/>
    <property type="molecule type" value="Genomic_DNA"/>
</dbReference>
<dbReference type="Proteomes" id="UP000290013">
    <property type="component" value="Chromosome"/>
</dbReference>
<dbReference type="CDD" id="cd00093">
    <property type="entry name" value="HTH_XRE"/>
    <property type="match status" value="1"/>
</dbReference>